<reference evidence="2 3" key="1">
    <citation type="submission" date="2024-04" db="EMBL/GenBank/DDBJ databases">
        <title>draft genome sequnece of Paenibacillus filicis.</title>
        <authorList>
            <person name="Kim D.-U."/>
        </authorList>
    </citation>
    <scope>NUCLEOTIDE SEQUENCE [LARGE SCALE GENOMIC DNA]</scope>
    <source>
        <strain evidence="2 3">KACC14197</strain>
    </source>
</reference>
<dbReference type="PROSITE" id="PS51704">
    <property type="entry name" value="GP_PDE"/>
    <property type="match status" value="1"/>
</dbReference>
<dbReference type="SUPFAM" id="SSF51695">
    <property type="entry name" value="PLC-like phosphodiesterases"/>
    <property type="match status" value="1"/>
</dbReference>
<dbReference type="Pfam" id="PF03009">
    <property type="entry name" value="GDPD"/>
    <property type="match status" value="1"/>
</dbReference>
<name>A0ABU9DL98_9BACL</name>
<dbReference type="InterPro" id="IPR017946">
    <property type="entry name" value="PLC-like_Pdiesterase_TIM-brl"/>
</dbReference>
<keyword evidence="3" id="KW-1185">Reference proteome</keyword>
<feature type="domain" description="GP-PDE" evidence="1">
    <location>
        <begin position="4"/>
        <end position="243"/>
    </location>
</feature>
<dbReference type="InterPro" id="IPR030395">
    <property type="entry name" value="GP_PDE_dom"/>
</dbReference>
<dbReference type="EMBL" id="JBBPCC010000007">
    <property type="protein sequence ID" value="MEK8128865.1"/>
    <property type="molecule type" value="Genomic_DNA"/>
</dbReference>
<evidence type="ECO:0000313" key="3">
    <source>
        <dbReference type="Proteomes" id="UP001469365"/>
    </source>
</evidence>
<dbReference type="PANTHER" id="PTHR46211:SF1">
    <property type="entry name" value="GLYCEROPHOSPHODIESTER PHOSPHODIESTERASE, CYTOPLASMIC"/>
    <property type="match status" value="1"/>
</dbReference>
<dbReference type="RefSeq" id="WP_341415955.1">
    <property type="nucleotide sequence ID" value="NZ_JBBPCC010000007.1"/>
</dbReference>
<proteinExistence type="predicted"/>
<dbReference type="Gene3D" id="3.20.20.190">
    <property type="entry name" value="Phosphatidylinositol (PI) phosphodiesterase"/>
    <property type="match status" value="1"/>
</dbReference>
<sequence>MEKAKILGHRGASGYAPENTMEAFRLAIQQQADGFEIDIHITKDGEIVVIHDDTIDRTSNGSGNVPDFTLAELKQFNYNAGFEHMFPVAEIPTLKQVLELVKTHNLYLNIEIKDIMTNTGKYDGLNLAAARLVEEYELVDQVIFSSFNHNSMAELKESYPEIKTALLHFSKLYKGEAYAKSAKADALHPLFSVVDKSIVEQAHQAGIQVNAWTVNQEADIERMIEAGVDAIITDYPDVGYRIRESRQS</sequence>
<evidence type="ECO:0000259" key="1">
    <source>
        <dbReference type="PROSITE" id="PS51704"/>
    </source>
</evidence>
<dbReference type="Proteomes" id="UP001469365">
    <property type="component" value="Unassembled WGS sequence"/>
</dbReference>
<dbReference type="PANTHER" id="PTHR46211">
    <property type="entry name" value="GLYCEROPHOSPHORYL DIESTER PHOSPHODIESTERASE"/>
    <property type="match status" value="1"/>
</dbReference>
<protein>
    <submittedName>
        <fullName evidence="2">Glycerophosphodiester phosphodiesterase</fullName>
    </submittedName>
</protein>
<gene>
    <name evidence="2" type="ORF">WMW72_13255</name>
</gene>
<organism evidence="2 3">
    <name type="scientific">Paenibacillus filicis</name>
    <dbReference type="NCBI Taxonomy" id="669464"/>
    <lineage>
        <taxon>Bacteria</taxon>
        <taxon>Bacillati</taxon>
        <taxon>Bacillota</taxon>
        <taxon>Bacilli</taxon>
        <taxon>Bacillales</taxon>
        <taxon>Paenibacillaceae</taxon>
        <taxon>Paenibacillus</taxon>
    </lineage>
</organism>
<evidence type="ECO:0000313" key="2">
    <source>
        <dbReference type="EMBL" id="MEK8128865.1"/>
    </source>
</evidence>
<comment type="caution">
    <text evidence="2">The sequence shown here is derived from an EMBL/GenBank/DDBJ whole genome shotgun (WGS) entry which is preliminary data.</text>
</comment>
<dbReference type="CDD" id="cd08563">
    <property type="entry name" value="GDPD_TtGDE_like"/>
    <property type="match status" value="1"/>
</dbReference>
<accession>A0ABU9DL98</accession>